<evidence type="ECO:0000313" key="2">
    <source>
        <dbReference type="Proteomes" id="UP000029692"/>
    </source>
</evidence>
<dbReference type="AlphaFoldDB" id="A0A098QVE6"/>
<dbReference type="RefSeq" id="WP_037548500.1">
    <property type="nucleotide sequence ID" value="NZ_JNUP01000066.1"/>
</dbReference>
<sequence length="152" mass="17551">MKSSKILKERIRRIEILLKELGYDVEPDELPEMAGYSAGVFQGEQYILSISVDQESRFLELGFTFGFSNSLHERIRSSMEDLLGICYEYGNYLSIQTLDPEITISIFSKIYFSGLNYYALKESVRDLRASVRLIKELFQIHDHLVGDEYGNS</sequence>
<dbReference type="STRING" id="1480694.DC28_11055"/>
<accession>A0A098QVE6</accession>
<keyword evidence="2" id="KW-1185">Reference proteome</keyword>
<comment type="caution">
    <text evidence="1">The sequence shown here is derived from an EMBL/GenBank/DDBJ whole genome shotgun (WGS) entry which is preliminary data.</text>
</comment>
<name>A0A098QVE6_9SPIO</name>
<gene>
    <name evidence="1" type="ORF">DC28_11055</name>
</gene>
<reference evidence="1 2" key="1">
    <citation type="submission" date="2014-05" db="EMBL/GenBank/DDBJ databases">
        <title>De novo Genome Sequence of Spirocheata sp.</title>
        <authorList>
            <person name="Shivani Y."/>
            <person name="Subhash Y."/>
            <person name="Tushar L."/>
            <person name="Sasikala C."/>
            <person name="Ramana C.V."/>
        </authorList>
    </citation>
    <scope>NUCLEOTIDE SEQUENCE [LARGE SCALE GENOMIC DNA]</scope>
    <source>
        <strain evidence="1 2">JC230</strain>
    </source>
</reference>
<proteinExistence type="predicted"/>
<dbReference type="OrthoDB" id="370182at2"/>
<organism evidence="1 2">
    <name type="scientific">Spirochaeta lutea</name>
    <dbReference type="NCBI Taxonomy" id="1480694"/>
    <lineage>
        <taxon>Bacteria</taxon>
        <taxon>Pseudomonadati</taxon>
        <taxon>Spirochaetota</taxon>
        <taxon>Spirochaetia</taxon>
        <taxon>Spirochaetales</taxon>
        <taxon>Spirochaetaceae</taxon>
        <taxon>Spirochaeta</taxon>
    </lineage>
</organism>
<protein>
    <submittedName>
        <fullName evidence="1">Uncharacterized protein</fullName>
    </submittedName>
</protein>
<dbReference type="Proteomes" id="UP000029692">
    <property type="component" value="Unassembled WGS sequence"/>
</dbReference>
<dbReference type="EMBL" id="JNUP01000066">
    <property type="protein sequence ID" value="KGE71343.1"/>
    <property type="molecule type" value="Genomic_DNA"/>
</dbReference>
<evidence type="ECO:0000313" key="1">
    <source>
        <dbReference type="EMBL" id="KGE71343.1"/>
    </source>
</evidence>